<gene>
    <name evidence="9" type="ORF">FB466_1381</name>
</gene>
<dbReference type="InterPro" id="IPR036590">
    <property type="entry name" value="SRAP-like"/>
</dbReference>
<reference evidence="9 10" key="1">
    <citation type="submission" date="2019-06" db="EMBL/GenBank/DDBJ databases">
        <title>Sequencing the genomes of 1000 actinobacteria strains.</title>
        <authorList>
            <person name="Klenk H.-P."/>
        </authorList>
    </citation>
    <scope>NUCLEOTIDE SEQUENCE [LARGE SCALE GENOMIC DNA]</scope>
    <source>
        <strain evidence="9 10">DSM 18031</strain>
    </source>
</reference>
<keyword evidence="2 8" id="KW-0645">Protease</keyword>
<dbReference type="GO" id="GO:0008233">
    <property type="term" value="F:peptidase activity"/>
    <property type="evidence" value="ECO:0007669"/>
    <property type="project" value="UniProtKB-KW"/>
</dbReference>
<dbReference type="Pfam" id="PF02586">
    <property type="entry name" value="SRAP"/>
    <property type="match status" value="1"/>
</dbReference>
<dbReference type="GO" id="GO:0016829">
    <property type="term" value="F:lyase activity"/>
    <property type="evidence" value="ECO:0007669"/>
    <property type="project" value="UniProtKB-KW"/>
</dbReference>
<dbReference type="GO" id="GO:0106300">
    <property type="term" value="P:protein-DNA covalent cross-linking repair"/>
    <property type="evidence" value="ECO:0007669"/>
    <property type="project" value="InterPro"/>
</dbReference>
<evidence type="ECO:0000256" key="2">
    <source>
        <dbReference type="ARBA" id="ARBA00022670"/>
    </source>
</evidence>
<evidence type="ECO:0000313" key="10">
    <source>
        <dbReference type="Proteomes" id="UP000318331"/>
    </source>
</evidence>
<keyword evidence="3" id="KW-0227">DNA damage</keyword>
<evidence type="ECO:0000256" key="8">
    <source>
        <dbReference type="RuleBase" id="RU364100"/>
    </source>
</evidence>
<dbReference type="OrthoDB" id="9782620at2"/>
<evidence type="ECO:0000256" key="6">
    <source>
        <dbReference type="ARBA" id="ARBA00023125"/>
    </source>
</evidence>
<dbReference type="EC" id="3.4.-.-" evidence="8"/>
<organism evidence="9 10">
    <name type="scientific">Klugiella xanthotipulae</name>
    <dbReference type="NCBI Taxonomy" id="244735"/>
    <lineage>
        <taxon>Bacteria</taxon>
        <taxon>Bacillati</taxon>
        <taxon>Actinomycetota</taxon>
        <taxon>Actinomycetes</taxon>
        <taxon>Micrococcales</taxon>
        <taxon>Microbacteriaceae</taxon>
        <taxon>Klugiella</taxon>
    </lineage>
</organism>
<keyword evidence="5" id="KW-0190">Covalent protein-DNA linkage</keyword>
<protein>
    <recommendedName>
        <fullName evidence="8">Abasic site processing protein</fullName>
        <ecNumber evidence="8">3.4.-.-</ecNumber>
    </recommendedName>
</protein>
<accession>A0A543HXU5</accession>
<keyword evidence="10" id="KW-1185">Reference proteome</keyword>
<evidence type="ECO:0000256" key="1">
    <source>
        <dbReference type="ARBA" id="ARBA00008136"/>
    </source>
</evidence>
<dbReference type="PANTHER" id="PTHR13604">
    <property type="entry name" value="DC12-RELATED"/>
    <property type="match status" value="1"/>
</dbReference>
<comment type="similarity">
    <text evidence="1 8">Belongs to the SOS response-associated peptidase family.</text>
</comment>
<evidence type="ECO:0000313" key="9">
    <source>
        <dbReference type="EMBL" id="TQM63129.1"/>
    </source>
</evidence>
<keyword evidence="6" id="KW-0238">DNA-binding</keyword>
<dbReference type="RefSeq" id="WP_141917055.1">
    <property type="nucleotide sequence ID" value="NZ_BAAAYS010000002.1"/>
</dbReference>
<dbReference type="EMBL" id="VFPN01000002">
    <property type="protein sequence ID" value="TQM63129.1"/>
    <property type="molecule type" value="Genomic_DNA"/>
</dbReference>
<evidence type="ECO:0000256" key="5">
    <source>
        <dbReference type="ARBA" id="ARBA00023124"/>
    </source>
</evidence>
<dbReference type="GO" id="GO:0006508">
    <property type="term" value="P:proteolysis"/>
    <property type="evidence" value="ECO:0007669"/>
    <property type="project" value="UniProtKB-KW"/>
</dbReference>
<dbReference type="PANTHER" id="PTHR13604:SF0">
    <property type="entry name" value="ABASIC SITE PROCESSING PROTEIN HMCES"/>
    <property type="match status" value="1"/>
</dbReference>
<evidence type="ECO:0000256" key="4">
    <source>
        <dbReference type="ARBA" id="ARBA00022801"/>
    </source>
</evidence>
<dbReference type="AlphaFoldDB" id="A0A543HXU5"/>
<dbReference type="GO" id="GO:0003697">
    <property type="term" value="F:single-stranded DNA binding"/>
    <property type="evidence" value="ECO:0007669"/>
    <property type="project" value="InterPro"/>
</dbReference>
<dbReference type="Gene3D" id="3.90.1680.10">
    <property type="entry name" value="SOS response associated peptidase-like"/>
    <property type="match status" value="1"/>
</dbReference>
<keyword evidence="7" id="KW-0456">Lyase</keyword>
<dbReference type="SUPFAM" id="SSF143081">
    <property type="entry name" value="BB1717-like"/>
    <property type="match status" value="1"/>
</dbReference>
<name>A0A543HXU5_9MICO</name>
<evidence type="ECO:0000256" key="3">
    <source>
        <dbReference type="ARBA" id="ARBA00022763"/>
    </source>
</evidence>
<dbReference type="InterPro" id="IPR003738">
    <property type="entry name" value="SRAP"/>
</dbReference>
<proteinExistence type="inferred from homology"/>
<evidence type="ECO:0000256" key="7">
    <source>
        <dbReference type="ARBA" id="ARBA00023239"/>
    </source>
</evidence>
<sequence>MCGRYVVAQTTLDLVAFYGVDDEGDNLPQPGFNVRPTDPVPIVVDVVDTQNPAGTRRRLEAARWSLIPPFAREARQRYSTFNARSETAARIASFHGAVARTRCLVPSDGYYEWRTDQHTPGRRAKTPYFVSGRAVADDSDTHGEPLSFAGLYSWWADPAVDPRNPARWTLSATILTRTAPPHLANLHARTPVCLPADAWEAWLDPSTTGDQELVDAAVQASDRALDALEYHPVESPRGGAPRRILR</sequence>
<comment type="caution">
    <text evidence="9">The sequence shown here is derived from an EMBL/GenBank/DDBJ whole genome shotgun (WGS) entry which is preliminary data.</text>
</comment>
<keyword evidence="4 8" id="KW-0378">Hydrolase</keyword>
<dbReference type="Proteomes" id="UP000318331">
    <property type="component" value="Unassembled WGS sequence"/>
</dbReference>